<organism evidence="1 2">
    <name type="scientific">Pocillopora meandrina</name>
    <dbReference type="NCBI Taxonomy" id="46732"/>
    <lineage>
        <taxon>Eukaryota</taxon>
        <taxon>Metazoa</taxon>
        <taxon>Cnidaria</taxon>
        <taxon>Anthozoa</taxon>
        <taxon>Hexacorallia</taxon>
        <taxon>Scleractinia</taxon>
        <taxon>Astrocoeniina</taxon>
        <taxon>Pocilloporidae</taxon>
        <taxon>Pocillopora</taxon>
    </lineage>
</organism>
<dbReference type="SUPFAM" id="SSF56219">
    <property type="entry name" value="DNase I-like"/>
    <property type="match status" value="1"/>
</dbReference>
<accession>A0AAU9WWD0</accession>
<dbReference type="InterPro" id="IPR036691">
    <property type="entry name" value="Endo/exonu/phosph_ase_sf"/>
</dbReference>
<dbReference type="Proteomes" id="UP001159428">
    <property type="component" value="Unassembled WGS sequence"/>
</dbReference>
<sequence>IGGAPWKPSCYRNLLLITMEMFDSVDIQRMRHPKLGKFTYESKSLKLKSRIDFFLIAKNLSRDVKNSEIYHAITPDHDAIYISLSWPNKLRRGPGLWKLNNTLLNHMQY</sequence>
<gene>
    <name evidence="1" type="ORF">PMEA_00013326</name>
</gene>
<comment type="caution">
    <text evidence="1">The sequence shown here is derived from an EMBL/GenBank/DDBJ whole genome shotgun (WGS) entry which is preliminary data.</text>
</comment>
<reference evidence="1 2" key="1">
    <citation type="submission" date="2022-05" db="EMBL/GenBank/DDBJ databases">
        <authorList>
            <consortium name="Genoscope - CEA"/>
            <person name="William W."/>
        </authorList>
    </citation>
    <scope>NUCLEOTIDE SEQUENCE [LARGE SCALE GENOMIC DNA]</scope>
</reference>
<evidence type="ECO:0000313" key="1">
    <source>
        <dbReference type="EMBL" id="CAH3128156.1"/>
    </source>
</evidence>
<protein>
    <recommendedName>
        <fullName evidence="3">Endonuclease/exonuclease/phosphatase domain-containing protein</fullName>
    </recommendedName>
</protein>
<proteinExistence type="predicted"/>
<feature type="non-terminal residue" evidence="1">
    <location>
        <position position="1"/>
    </location>
</feature>
<name>A0AAU9WWD0_9CNID</name>
<dbReference type="EMBL" id="CALNXJ010000023">
    <property type="protein sequence ID" value="CAH3128156.1"/>
    <property type="molecule type" value="Genomic_DNA"/>
</dbReference>
<dbReference type="Gene3D" id="3.60.10.10">
    <property type="entry name" value="Endonuclease/exonuclease/phosphatase"/>
    <property type="match status" value="1"/>
</dbReference>
<feature type="non-terminal residue" evidence="1">
    <location>
        <position position="109"/>
    </location>
</feature>
<evidence type="ECO:0008006" key="3">
    <source>
        <dbReference type="Google" id="ProtNLM"/>
    </source>
</evidence>
<evidence type="ECO:0000313" key="2">
    <source>
        <dbReference type="Proteomes" id="UP001159428"/>
    </source>
</evidence>
<keyword evidence="2" id="KW-1185">Reference proteome</keyword>
<dbReference type="AlphaFoldDB" id="A0AAU9WWD0"/>